<evidence type="ECO:0000259" key="4">
    <source>
        <dbReference type="PROSITE" id="PS50887"/>
    </source>
</evidence>
<gene>
    <name evidence="5" type="ORF">ABXR19_05625</name>
</gene>
<keyword evidence="6" id="KW-1185">Reference proteome</keyword>
<dbReference type="PANTHER" id="PTHR45138:SF9">
    <property type="entry name" value="DIGUANYLATE CYCLASE DGCM-RELATED"/>
    <property type="match status" value="1"/>
</dbReference>
<dbReference type="InterPro" id="IPR029787">
    <property type="entry name" value="Nucleotide_cyclase"/>
</dbReference>
<dbReference type="InterPro" id="IPR000160">
    <property type="entry name" value="GGDEF_dom"/>
</dbReference>
<reference evidence="5 6" key="1">
    <citation type="submission" date="2024-07" db="EMBL/GenBank/DDBJ databases">
        <title>Uliginosibacterium flavum JJ3220;KACC:17644.</title>
        <authorList>
            <person name="Kim M.K."/>
        </authorList>
    </citation>
    <scope>NUCLEOTIDE SEQUENCE [LARGE SCALE GENOMIC DNA]</scope>
    <source>
        <strain evidence="5 6">KACC:17644</strain>
    </source>
</reference>
<evidence type="ECO:0000256" key="2">
    <source>
        <dbReference type="ARBA" id="ARBA00034247"/>
    </source>
</evidence>
<dbReference type="RefSeq" id="WP_354600121.1">
    <property type="nucleotide sequence ID" value="NZ_JBEWZI010000004.1"/>
</dbReference>
<dbReference type="CDD" id="cd01949">
    <property type="entry name" value="GGDEF"/>
    <property type="match status" value="1"/>
</dbReference>
<sequence>MADFTSPSEIAREVFRRLTARRIQPTPENFSELYHQISGIAPDEPFPERHLRQIAAALPRATPEQLRLARQFETACAERNWLSFKQQLVALLSGQESESLPWATLIRELQAQIDRRQLGINSITKHEALNRILESSGNDPAALFSRLQGLVKGWAGLSSAGNVETPPDTPSASQSSATTLIVSERTTTSLVAAPELWRDLLADTLESAVGMLLIDTPELAKEAGAIAKLLRDPSTGETEDFSGRLRQFSYKVQWVAQDQSYIRSALLNLLRLIIENIGELVIEDKYLQGQMAVLMELFSRPLDKGVLEELGERLRDVIYKQGTIKRSLNDAQDRLREMLSHFVARLGELADSTGTYHAKVSIFAEQITQAASLQDLAGLVEDIVKETKLVESSARHSQEELQSLRVTVDQANKEIARLEGELETASELVRHDPLTGTLNRKGLDEMLARETARMQRRGSKLSLAMLDVDDFKKLNDTLGHTTGDEALKHLAQVIRENIRPQDSAGRYGGEEFLILLPDTGLDDGVIAMRRLQRELTKRIFLHDNKKVLITFSAGVAEMLADEVTQVAINRADKAMYVAKKAGKNRVEPAA</sequence>
<organism evidence="5 6">
    <name type="scientific">Uliginosibacterium flavum</name>
    <dbReference type="NCBI Taxonomy" id="1396831"/>
    <lineage>
        <taxon>Bacteria</taxon>
        <taxon>Pseudomonadati</taxon>
        <taxon>Pseudomonadota</taxon>
        <taxon>Betaproteobacteria</taxon>
        <taxon>Rhodocyclales</taxon>
        <taxon>Zoogloeaceae</taxon>
        <taxon>Uliginosibacterium</taxon>
    </lineage>
</organism>
<dbReference type="GO" id="GO:0052621">
    <property type="term" value="F:diguanylate cyclase activity"/>
    <property type="evidence" value="ECO:0007669"/>
    <property type="project" value="UniProtKB-EC"/>
</dbReference>
<keyword evidence="3" id="KW-0175">Coiled coil</keyword>
<dbReference type="Pfam" id="PF00990">
    <property type="entry name" value="GGDEF"/>
    <property type="match status" value="1"/>
</dbReference>
<proteinExistence type="predicted"/>
<dbReference type="Proteomes" id="UP001549691">
    <property type="component" value="Unassembled WGS sequence"/>
</dbReference>
<accession>A0ABV2TIB5</accession>
<keyword evidence="5" id="KW-0548">Nucleotidyltransferase</keyword>
<evidence type="ECO:0000256" key="1">
    <source>
        <dbReference type="ARBA" id="ARBA00012528"/>
    </source>
</evidence>
<dbReference type="InterPro" id="IPR043128">
    <property type="entry name" value="Rev_trsase/Diguanyl_cyclase"/>
</dbReference>
<dbReference type="NCBIfam" id="TIGR00254">
    <property type="entry name" value="GGDEF"/>
    <property type="match status" value="1"/>
</dbReference>
<dbReference type="SMART" id="SM00267">
    <property type="entry name" value="GGDEF"/>
    <property type="match status" value="1"/>
</dbReference>
<feature type="domain" description="GGDEF" evidence="4">
    <location>
        <begin position="459"/>
        <end position="590"/>
    </location>
</feature>
<dbReference type="PANTHER" id="PTHR45138">
    <property type="entry name" value="REGULATORY COMPONENTS OF SENSORY TRANSDUCTION SYSTEM"/>
    <property type="match status" value="1"/>
</dbReference>
<name>A0ABV2TIB5_9RHOO</name>
<feature type="coiled-coil region" evidence="3">
    <location>
        <begin position="394"/>
        <end position="428"/>
    </location>
</feature>
<dbReference type="PROSITE" id="PS50887">
    <property type="entry name" value="GGDEF"/>
    <property type="match status" value="1"/>
</dbReference>
<dbReference type="Gene3D" id="3.30.70.270">
    <property type="match status" value="1"/>
</dbReference>
<dbReference type="Gene3D" id="1.10.287.950">
    <property type="entry name" value="Methyl-accepting chemotaxis protein"/>
    <property type="match status" value="1"/>
</dbReference>
<protein>
    <recommendedName>
        <fullName evidence="1">diguanylate cyclase</fullName>
        <ecNumber evidence="1">2.7.7.65</ecNumber>
    </recommendedName>
</protein>
<dbReference type="EC" id="2.7.7.65" evidence="1"/>
<keyword evidence="5" id="KW-0808">Transferase</keyword>
<comment type="caution">
    <text evidence="5">The sequence shown here is derived from an EMBL/GenBank/DDBJ whole genome shotgun (WGS) entry which is preliminary data.</text>
</comment>
<dbReference type="EMBL" id="JBEWZI010000004">
    <property type="protein sequence ID" value="MET7013658.1"/>
    <property type="molecule type" value="Genomic_DNA"/>
</dbReference>
<evidence type="ECO:0000313" key="6">
    <source>
        <dbReference type="Proteomes" id="UP001549691"/>
    </source>
</evidence>
<comment type="catalytic activity">
    <reaction evidence="2">
        <text>2 GTP = 3',3'-c-di-GMP + 2 diphosphate</text>
        <dbReference type="Rhea" id="RHEA:24898"/>
        <dbReference type="ChEBI" id="CHEBI:33019"/>
        <dbReference type="ChEBI" id="CHEBI:37565"/>
        <dbReference type="ChEBI" id="CHEBI:58805"/>
        <dbReference type="EC" id="2.7.7.65"/>
    </reaction>
</comment>
<dbReference type="InterPro" id="IPR050469">
    <property type="entry name" value="Diguanylate_Cyclase"/>
</dbReference>
<evidence type="ECO:0000256" key="3">
    <source>
        <dbReference type="SAM" id="Coils"/>
    </source>
</evidence>
<evidence type="ECO:0000313" key="5">
    <source>
        <dbReference type="EMBL" id="MET7013658.1"/>
    </source>
</evidence>
<dbReference type="SUPFAM" id="SSF55073">
    <property type="entry name" value="Nucleotide cyclase"/>
    <property type="match status" value="1"/>
</dbReference>